<dbReference type="Gene3D" id="3.80.10.10">
    <property type="entry name" value="Ribonuclease Inhibitor"/>
    <property type="match status" value="1"/>
</dbReference>
<dbReference type="Pfam" id="PF13306">
    <property type="entry name" value="LRR_5"/>
    <property type="match status" value="2"/>
</dbReference>
<keyword evidence="2" id="KW-1185">Reference proteome</keyword>
<dbReference type="EMBL" id="LIAE01006458">
    <property type="protein sequence ID" value="PAV89288.1"/>
    <property type="molecule type" value="Genomic_DNA"/>
</dbReference>
<dbReference type="InterPro" id="IPR032675">
    <property type="entry name" value="LRR_dom_sf"/>
</dbReference>
<reference evidence="1 2" key="1">
    <citation type="journal article" date="2017" name="Curr. Biol.">
        <title>Genome architecture and evolution of a unichromosomal asexual nematode.</title>
        <authorList>
            <person name="Fradin H."/>
            <person name="Zegar C."/>
            <person name="Gutwein M."/>
            <person name="Lucas J."/>
            <person name="Kovtun M."/>
            <person name="Corcoran D."/>
            <person name="Baugh L.R."/>
            <person name="Kiontke K."/>
            <person name="Gunsalus K."/>
            <person name="Fitch D.H."/>
            <person name="Piano F."/>
        </authorList>
    </citation>
    <scope>NUCLEOTIDE SEQUENCE [LARGE SCALE GENOMIC DNA]</scope>
    <source>
        <strain evidence="1">PF1309</strain>
    </source>
</reference>
<dbReference type="SUPFAM" id="SSF52058">
    <property type="entry name" value="L domain-like"/>
    <property type="match status" value="1"/>
</dbReference>
<gene>
    <name evidence="1" type="ORF">WR25_05706</name>
</gene>
<proteinExistence type="predicted"/>
<evidence type="ECO:0000313" key="1">
    <source>
        <dbReference type="EMBL" id="PAV89288.1"/>
    </source>
</evidence>
<name>A0A2A2LSZ6_9BILA</name>
<dbReference type="Proteomes" id="UP000218231">
    <property type="component" value="Unassembled WGS sequence"/>
</dbReference>
<dbReference type="STRING" id="2018661.A0A2A2LSZ6"/>
<protein>
    <submittedName>
        <fullName evidence="1">Uncharacterized protein</fullName>
    </submittedName>
</protein>
<dbReference type="InterPro" id="IPR026906">
    <property type="entry name" value="LRR_5"/>
</dbReference>
<organism evidence="1 2">
    <name type="scientific">Diploscapter pachys</name>
    <dbReference type="NCBI Taxonomy" id="2018661"/>
    <lineage>
        <taxon>Eukaryota</taxon>
        <taxon>Metazoa</taxon>
        <taxon>Ecdysozoa</taxon>
        <taxon>Nematoda</taxon>
        <taxon>Chromadorea</taxon>
        <taxon>Rhabditida</taxon>
        <taxon>Rhabditina</taxon>
        <taxon>Rhabditomorpha</taxon>
        <taxon>Rhabditoidea</taxon>
        <taxon>Rhabditidae</taxon>
        <taxon>Diploscapter</taxon>
    </lineage>
</organism>
<comment type="caution">
    <text evidence="1">The sequence shown here is derived from an EMBL/GenBank/DDBJ whole genome shotgun (WGS) entry which is preliminary data.</text>
</comment>
<sequence>MKDSIKVDEAGEELFHDSQIEEIIFESVEGNFSSKFLRGSLAINTGILSSNLNFNESLDSSYEESLAIEPILTQSGSLKIEKSHLSEASMDLVIGHANVKIQDCQIDKITASDDLLISPDEKLRLTFVNSSIGSIDAHAFARTTFRRLEFRSSSIGAFHSHAMTDSNFDTLEIRKTTIGTLNQESLHFARVKQLLIEGSIIERLAQFCAGQEADIQNLTIISSHLYKLEDNAWQNATIKNMEFRNTNMRIDGNPWDGAKISSLVISHCDVAGDSSIFGLLSPSRYQITHTTVDCMPDACQANVLLFHATRHSLVWQFHSNTCRRPQPNRLCLRSPTLHESGLMCRLSSHMAECVCTSRQASLPWNLTHSTNVLLVGDCDQLDVSLASSASTHLRHSNFNNSLTAIYLFRIGTATLHRLPNSLQVLQIFHSTIHISSHAFNGNNLTEFHLSDVTLTQLPKDALSHSSISNLTVHESKLSAIEPQKHVKIEKLGIFNSSVESTSVIFGISSHLQMEDTTIFSTEGLGSLKSAQLRNNTLLCCCENSSNCKANDEIDQRSDEGIKIGQRNPAISISLCLQFRSVLSLVNDVLVDWVRVVVQKSDRWNWSRSE</sequence>
<dbReference type="AlphaFoldDB" id="A0A2A2LSZ6"/>
<dbReference type="OrthoDB" id="6360013at2759"/>
<evidence type="ECO:0000313" key="2">
    <source>
        <dbReference type="Proteomes" id="UP000218231"/>
    </source>
</evidence>
<accession>A0A2A2LSZ6</accession>